<dbReference type="PANTHER" id="PTHR30036">
    <property type="entry name" value="D-XYLOSE-BINDING PERIPLASMIC PROTEIN"/>
    <property type="match status" value="1"/>
</dbReference>
<feature type="chain" id="PRO_5031066558" evidence="4">
    <location>
        <begin position="24"/>
        <end position="357"/>
    </location>
</feature>
<evidence type="ECO:0000256" key="4">
    <source>
        <dbReference type="SAM" id="SignalP"/>
    </source>
</evidence>
<proteinExistence type="inferred from homology"/>
<name>A0A7W6R110_9HYPH</name>
<feature type="domain" description="Periplasmic binding protein" evidence="5">
    <location>
        <begin position="33"/>
        <end position="292"/>
    </location>
</feature>
<evidence type="ECO:0000313" key="7">
    <source>
        <dbReference type="Proteomes" id="UP000540909"/>
    </source>
</evidence>
<dbReference type="InterPro" id="IPR025997">
    <property type="entry name" value="SBP_2_dom"/>
</dbReference>
<dbReference type="InterPro" id="IPR050555">
    <property type="entry name" value="Bact_Solute-Bind_Prot2"/>
</dbReference>
<dbReference type="EMBL" id="JACIFY010000003">
    <property type="protein sequence ID" value="MBB4234744.1"/>
    <property type="molecule type" value="Genomic_DNA"/>
</dbReference>
<comment type="caution">
    <text evidence="6">The sequence shown here is derived from an EMBL/GenBank/DDBJ whole genome shotgun (WGS) entry which is preliminary data.</text>
</comment>
<evidence type="ECO:0000256" key="1">
    <source>
        <dbReference type="ARBA" id="ARBA00004418"/>
    </source>
</evidence>
<comment type="similarity">
    <text evidence="2">Belongs to the bacterial solute-binding protein 2 family.</text>
</comment>
<protein>
    <submittedName>
        <fullName evidence="6">D-xylose transport system substrate-binding protein</fullName>
    </submittedName>
</protein>
<evidence type="ECO:0000256" key="2">
    <source>
        <dbReference type="ARBA" id="ARBA00007639"/>
    </source>
</evidence>
<evidence type="ECO:0000256" key="3">
    <source>
        <dbReference type="ARBA" id="ARBA00022729"/>
    </source>
</evidence>
<comment type="subcellular location">
    <subcellularLocation>
        <location evidence="1">Periplasm</location>
    </subcellularLocation>
</comment>
<dbReference type="Pfam" id="PF13407">
    <property type="entry name" value="Peripla_BP_4"/>
    <property type="match status" value="1"/>
</dbReference>
<dbReference type="SUPFAM" id="SSF53822">
    <property type="entry name" value="Periplasmic binding protein-like I"/>
    <property type="match status" value="1"/>
</dbReference>
<evidence type="ECO:0000313" key="6">
    <source>
        <dbReference type="EMBL" id="MBB4234744.1"/>
    </source>
</evidence>
<dbReference type="RefSeq" id="WP_184467952.1">
    <property type="nucleotide sequence ID" value="NZ_JACIFY010000003.1"/>
</dbReference>
<dbReference type="GO" id="GO:0030246">
    <property type="term" value="F:carbohydrate binding"/>
    <property type="evidence" value="ECO:0007669"/>
    <property type="project" value="TreeGrafter"/>
</dbReference>
<sequence>MKKKLMTALFAASTAWSVLPAKAAEPTGTVYLLLPNVTTNRFDKFDVPNVTAAMKTYAPGIEVKVLNANDDMQQQVSQAESAIASGALGIILVSVDPPRSASILAKADNDGIPVVTYAHDPGPGPVAYHVSVPFADIGDAQGKWLSEHLPEHRPVRLAYMLGDPKFAFYTEQMKGFDKYMKPLIDNGTVQVVCQADALLYLASNAQKNMEQCLTKTDNGVDGVVVMNDDTGGGVIAALSGQDLVGKVRVFGGYDATLEGIQRVLLGWQAADMSPPYKGMADAAVQLLVSKIKNADAPKGLINGAWPNKFTDGGVPARLEPNIFITADNVQNSVIDSGLYTRDEICSGIGKDAEFCKK</sequence>
<dbReference type="Proteomes" id="UP000540909">
    <property type="component" value="Unassembled WGS sequence"/>
</dbReference>
<evidence type="ECO:0000259" key="5">
    <source>
        <dbReference type="Pfam" id="PF13407"/>
    </source>
</evidence>
<gene>
    <name evidence="6" type="ORF">GGD57_001300</name>
</gene>
<organism evidence="6 7">
    <name type="scientific">Rhizobium esperanzae</name>
    <dbReference type="NCBI Taxonomy" id="1967781"/>
    <lineage>
        <taxon>Bacteria</taxon>
        <taxon>Pseudomonadati</taxon>
        <taxon>Pseudomonadota</taxon>
        <taxon>Alphaproteobacteria</taxon>
        <taxon>Hyphomicrobiales</taxon>
        <taxon>Rhizobiaceae</taxon>
        <taxon>Rhizobium/Agrobacterium group</taxon>
        <taxon>Rhizobium</taxon>
    </lineage>
</organism>
<dbReference type="GO" id="GO:0030288">
    <property type="term" value="C:outer membrane-bounded periplasmic space"/>
    <property type="evidence" value="ECO:0007669"/>
    <property type="project" value="TreeGrafter"/>
</dbReference>
<feature type="signal peptide" evidence="4">
    <location>
        <begin position="1"/>
        <end position="23"/>
    </location>
</feature>
<dbReference type="PANTHER" id="PTHR30036:SF1">
    <property type="entry name" value="D-XYLOSE-BINDING PERIPLASMIC PROTEIN"/>
    <property type="match status" value="1"/>
</dbReference>
<dbReference type="AlphaFoldDB" id="A0A7W6R110"/>
<dbReference type="InterPro" id="IPR028082">
    <property type="entry name" value="Peripla_BP_I"/>
</dbReference>
<dbReference type="Gene3D" id="3.40.50.2300">
    <property type="match status" value="2"/>
</dbReference>
<reference evidence="6 7" key="1">
    <citation type="submission" date="2020-08" db="EMBL/GenBank/DDBJ databases">
        <title>Genomic Encyclopedia of Type Strains, Phase IV (KMG-V): Genome sequencing to study the core and pangenomes of soil and plant-associated prokaryotes.</title>
        <authorList>
            <person name="Whitman W."/>
        </authorList>
    </citation>
    <scope>NUCLEOTIDE SEQUENCE [LARGE SCALE GENOMIC DNA]</scope>
    <source>
        <strain evidence="6 7">SEMIA 4089</strain>
    </source>
</reference>
<accession>A0A7W6R110</accession>
<keyword evidence="3 4" id="KW-0732">Signal</keyword>